<sequence length="294" mass="33074">MVSSRLTVDVEQASFNTFILPGTWQALIICGQHIRQHTHAVQGMETDRCTTDCVWNAKMTLELQQNEEVKHLEIRLFRNQEYMCTAMVPLQENTGESQWYKLETSPGESCGHVKLMFTWAPQVQGPQIKPKGDGTYTGRSYNSGMVFSDHVPRQHGTHFYNGGPVPTPGSDRNGGYQQPPQGYGAHPGYQQPTPYQQRESYTLEQQVQTYPPQQSIHGQYPQDYWNGVVAPSHASHAHGGNTHTQYAGGNGYVPSYSYAAPPAGYGSGPYQPNTPGRNQLDDDELNRYYRRHNH</sequence>
<feature type="region of interest" description="Disordered" evidence="1">
    <location>
        <begin position="263"/>
        <end position="285"/>
    </location>
</feature>
<name>A0ABP0UI80_9BRYO</name>
<dbReference type="InterPro" id="IPR035892">
    <property type="entry name" value="C2_domain_sf"/>
</dbReference>
<protein>
    <recommendedName>
        <fullName evidence="4">C2 domain-containing protein</fullName>
    </recommendedName>
</protein>
<reference evidence="2" key="1">
    <citation type="submission" date="2024-02" db="EMBL/GenBank/DDBJ databases">
        <authorList>
            <consortium name="ELIXIR-Norway"/>
            <consortium name="Elixir Norway"/>
        </authorList>
    </citation>
    <scope>NUCLEOTIDE SEQUENCE</scope>
</reference>
<dbReference type="EMBL" id="OZ019895">
    <property type="protein sequence ID" value="CAK9220874.1"/>
    <property type="molecule type" value="Genomic_DNA"/>
</dbReference>
<dbReference type="SUPFAM" id="SSF49562">
    <property type="entry name" value="C2 domain (Calcium/lipid-binding domain, CaLB)"/>
    <property type="match status" value="1"/>
</dbReference>
<gene>
    <name evidence="2" type="ORF">CSSPTR1EN2_LOCUS15674</name>
</gene>
<evidence type="ECO:0000313" key="2">
    <source>
        <dbReference type="EMBL" id="CAK9220874.1"/>
    </source>
</evidence>
<evidence type="ECO:0008006" key="4">
    <source>
        <dbReference type="Google" id="ProtNLM"/>
    </source>
</evidence>
<keyword evidence="3" id="KW-1185">Reference proteome</keyword>
<accession>A0ABP0UI80</accession>
<feature type="region of interest" description="Disordered" evidence="1">
    <location>
        <begin position="152"/>
        <end position="201"/>
    </location>
</feature>
<feature type="compositionally biased region" description="Low complexity" evidence="1">
    <location>
        <begin position="174"/>
        <end position="192"/>
    </location>
</feature>
<evidence type="ECO:0000256" key="1">
    <source>
        <dbReference type="SAM" id="MobiDB-lite"/>
    </source>
</evidence>
<dbReference type="Proteomes" id="UP001497512">
    <property type="component" value="Chromosome 3"/>
</dbReference>
<organism evidence="2 3">
    <name type="scientific">Sphagnum troendelagicum</name>
    <dbReference type="NCBI Taxonomy" id="128251"/>
    <lineage>
        <taxon>Eukaryota</taxon>
        <taxon>Viridiplantae</taxon>
        <taxon>Streptophyta</taxon>
        <taxon>Embryophyta</taxon>
        <taxon>Bryophyta</taxon>
        <taxon>Sphagnophytina</taxon>
        <taxon>Sphagnopsida</taxon>
        <taxon>Sphagnales</taxon>
        <taxon>Sphagnaceae</taxon>
        <taxon>Sphagnum</taxon>
    </lineage>
</organism>
<evidence type="ECO:0000313" key="3">
    <source>
        <dbReference type="Proteomes" id="UP001497512"/>
    </source>
</evidence>
<proteinExistence type="predicted"/>